<keyword evidence="5 7" id="KW-0472">Membrane</keyword>
<evidence type="ECO:0000313" key="8">
    <source>
        <dbReference type="EMBL" id="WPD18736.1"/>
    </source>
</evidence>
<feature type="transmembrane region" description="Helical" evidence="7">
    <location>
        <begin position="124"/>
        <end position="150"/>
    </location>
</feature>
<protein>
    <submittedName>
        <fullName evidence="8">YjbE family putative metal transport protein</fullName>
    </submittedName>
</protein>
<dbReference type="PANTHER" id="PTHR30238:SF4">
    <property type="entry name" value="SLL1022 PROTEIN"/>
    <property type="match status" value="1"/>
</dbReference>
<name>A0ABZ0QMM5_9FIRM</name>
<feature type="transmembrane region" description="Helical" evidence="7">
    <location>
        <begin position="45"/>
        <end position="65"/>
    </location>
</feature>
<proteinExistence type="inferred from homology"/>
<dbReference type="Pfam" id="PF03741">
    <property type="entry name" value="TerC"/>
    <property type="match status" value="1"/>
</dbReference>
<gene>
    <name evidence="8" type="ORF">Q5761_10275</name>
</gene>
<keyword evidence="4 7" id="KW-1133">Transmembrane helix</keyword>
<evidence type="ECO:0000256" key="3">
    <source>
        <dbReference type="ARBA" id="ARBA00022692"/>
    </source>
</evidence>
<evidence type="ECO:0000256" key="7">
    <source>
        <dbReference type="SAM" id="Phobius"/>
    </source>
</evidence>
<evidence type="ECO:0000256" key="5">
    <source>
        <dbReference type="ARBA" id="ARBA00023136"/>
    </source>
</evidence>
<sequence length="345" mass="34949">MTEGWESAARFLGLVFVDLLLAGDNAVVIALAARRLQGRLRRQAIWLGAGGAVALRLVLAAAITWLLHVPLLQALGGLLLLWIARKLVTDDRGGPEEVRAAGSVWEAVQTIILADVVMSLDNVLALVGVSGGHLGLLLAGLALSVPLIVWGSSLLSGLMDRWPWLVYAGAAILVWVAVEMVMDDRVVHQALAGVSEGVLLTAHVLVTLLLAGLLILEGVRSGEAPAPTGQASVGTGEAPVPAGKAPVPADEALKRTGAAAGDTPSEGRSGPAGRVDGTIPRGGSSSSGPSRADEPARGDTGSADGRPAAAGRRPAPAPADAAQPTAPPAHPVGDPTRPGAGPEET</sequence>
<dbReference type="InterPro" id="IPR022301">
    <property type="entry name" value="Integral_membrane_YjbE"/>
</dbReference>
<keyword evidence="3 7" id="KW-0812">Transmembrane</keyword>
<feature type="compositionally biased region" description="Low complexity" evidence="6">
    <location>
        <begin position="303"/>
        <end position="324"/>
    </location>
</feature>
<dbReference type="InterPro" id="IPR005496">
    <property type="entry name" value="Integral_membrane_TerC"/>
</dbReference>
<feature type="transmembrane region" description="Helical" evidence="7">
    <location>
        <begin position="198"/>
        <end position="216"/>
    </location>
</feature>
<organism evidence="8 9">
    <name type="scientific">Thermaerobacter composti</name>
    <dbReference type="NCBI Taxonomy" id="554949"/>
    <lineage>
        <taxon>Bacteria</taxon>
        <taxon>Bacillati</taxon>
        <taxon>Bacillota</taxon>
        <taxon>Clostridia</taxon>
        <taxon>Eubacteriales</taxon>
        <taxon>Clostridiales Family XVII. Incertae Sedis</taxon>
        <taxon>Thermaerobacter</taxon>
    </lineage>
</organism>
<evidence type="ECO:0000256" key="6">
    <source>
        <dbReference type="SAM" id="MobiDB-lite"/>
    </source>
</evidence>
<feature type="transmembrane region" description="Helical" evidence="7">
    <location>
        <begin position="12"/>
        <end position="33"/>
    </location>
</feature>
<reference evidence="8 9" key="1">
    <citation type="submission" date="2023-08" db="EMBL/GenBank/DDBJ databases">
        <title>Genome sequence of Thermaerobacter compostii strain Ins1, a spore-forming filamentous bacterium isolated from a deep geothermal reservoir.</title>
        <authorList>
            <person name="Bregnard D."/>
            <person name="Gonzalez D."/>
            <person name="Junier P."/>
        </authorList>
    </citation>
    <scope>NUCLEOTIDE SEQUENCE [LARGE SCALE GENOMIC DNA]</scope>
    <source>
        <strain evidence="8 9">Ins1</strain>
    </source>
</reference>
<feature type="region of interest" description="Disordered" evidence="6">
    <location>
        <begin position="225"/>
        <end position="345"/>
    </location>
</feature>
<accession>A0ABZ0QMM5</accession>
<comment type="subcellular location">
    <subcellularLocation>
        <location evidence="1">Membrane</location>
        <topology evidence="1">Multi-pass membrane protein</topology>
    </subcellularLocation>
</comment>
<dbReference type="NCBIfam" id="TIGR03717">
    <property type="entry name" value="R_switched_YjbE"/>
    <property type="match status" value="1"/>
</dbReference>
<dbReference type="EMBL" id="CP132508">
    <property type="protein sequence ID" value="WPD18736.1"/>
    <property type="molecule type" value="Genomic_DNA"/>
</dbReference>
<evidence type="ECO:0000256" key="1">
    <source>
        <dbReference type="ARBA" id="ARBA00004141"/>
    </source>
</evidence>
<dbReference type="RefSeq" id="WP_318750535.1">
    <property type="nucleotide sequence ID" value="NZ_CP132508.1"/>
</dbReference>
<dbReference type="Proteomes" id="UP001304683">
    <property type="component" value="Chromosome"/>
</dbReference>
<comment type="similarity">
    <text evidence="2">Belongs to the TerC family.</text>
</comment>
<feature type="transmembrane region" description="Helical" evidence="7">
    <location>
        <begin position="162"/>
        <end position="178"/>
    </location>
</feature>
<feature type="compositionally biased region" description="Low complexity" evidence="6">
    <location>
        <begin position="281"/>
        <end position="290"/>
    </location>
</feature>
<evidence type="ECO:0000256" key="4">
    <source>
        <dbReference type="ARBA" id="ARBA00022989"/>
    </source>
</evidence>
<dbReference type="PANTHER" id="PTHR30238">
    <property type="entry name" value="MEMBRANE BOUND PREDICTED REDOX MODULATOR"/>
    <property type="match status" value="1"/>
</dbReference>
<evidence type="ECO:0000313" key="9">
    <source>
        <dbReference type="Proteomes" id="UP001304683"/>
    </source>
</evidence>
<evidence type="ECO:0000256" key="2">
    <source>
        <dbReference type="ARBA" id="ARBA00007511"/>
    </source>
</evidence>
<feature type="compositionally biased region" description="Low complexity" evidence="6">
    <location>
        <begin position="238"/>
        <end position="249"/>
    </location>
</feature>
<keyword evidence="9" id="KW-1185">Reference proteome</keyword>